<keyword evidence="2" id="KW-0336">GPI-anchor</keyword>
<proteinExistence type="predicted"/>
<keyword evidence="3 4" id="KW-0732">Signal</keyword>
<keyword evidence="7" id="KW-1185">Reference proteome</keyword>
<comment type="subcellular location">
    <subcellularLocation>
        <location evidence="1">Cell membrane</location>
        <topology evidence="1">Lipid-anchor</topology>
        <topology evidence="1">GPI-anchor</topology>
    </subcellularLocation>
</comment>
<dbReference type="Proteomes" id="UP000593561">
    <property type="component" value="Unassembled WGS sequence"/>
</dbReference>
<dbReference type="EMBL" id="JABFAC010000011">
    <property type="protein sequence ID" value="MBA0629686.1"/>
    <property type="molecule type" value="Genomic_DNA"/>
</dbReference>
<dbReference type="AlphaFoldDB" id="A0A7J8SVV4"/>
<feature type="signal peptide" evidence="4">
    <location>
        <begin position="1"/>
        <end position="25"/>
    </location>
</feature>
<name>A0A7J8SVV4_GOSDV</name>
<dbReference type="GO" id="GO:0005886">
    <property type="term" value="C:plasma membrane"/>
    <property type="evidence" value="ECO:0007669"/>
    <property type="project" value="UniProtKB-SubCell"/>
</dbReference>
<feature type="non-terminal residue" evidence="6">
    <location>
        <position position="144"/>
    </location>
</feature>
<dbReference type="Gene3D" id="1.20.58.1040">
    <property type="match status" value="1"/>
</dbReference>
<feature type="chain" id="PRO_5029733668" description="X8 domain-containing protein" evidence="4">
    <location>
        <begin position="26"/>
        <end position="144"/>
    </location>
</feature>
<dbReference type="Pfam" id="PF07983">
    <property type="entry name" value="X8"/>
    <property type="match status" value="1"/>
</dbReference>
<evidence type="ECO:0000256" key="4">
    <source>
        <dbReference type="SAM" id="SignalP"/>
    </source>
</evidence>
<organism evidence="6 7">
    <name type="scientific">Gossypium davidsonii</name>
    <name type="common">Davidson's cotton</name>
    <name type="synonym">Gossypium klotzschianum subsp. davidsonii</name>
    <dbReference type="NCBI Taxonomy" id="34287"/>
    <lineage>
        <taxon>Eukaryota</taxon>
        <taxon>Viridiplantae</taxon>
        <taxon>Streptophyta</taxon>
        <taxon>Embryophyta</taxon>
        <taxon>Tracheophyta</taxon>
        <taxon>Spermatophyta</taxon>
        <taxon>Magnoliopsida</taxon>
        <taxon>eudicotyledons</taxon>
        <taxon>Gunneridae</taxon>
        <taxon>Pentapetalae</taxon>
        <taxon>rosids</taxon>
        <taxon>malvids</taxon>
        <taxon>Malvales</taxon>
        <taxon>Malvaceae</taxon>
        <taxon>Malvoideae</taxon>
        <taxon>Gossypium</taxon>
    </lineage>
</organism>
<evidence type="ECO:0000313" key="7">
    <source>
        <dbReference type="Proteomes" id="UP000593561"/>
    </source>
</evidence>
<evidence type="ECO:0000313" key="6">
    <source>
        <dbReference type="EMBL" id="MBA0629686.1"/>
    </source>
</evidence>
<keyword evidence="2" id="KW-0472">Membrane</keyword>
<sequence>MKSLSSASFLLLSTVVFHLFSSAAAVETDAKPPIISKGDSKLSKSDGRKFCVSKPEASDVQLKKNLDWACKEGIDCSPVEPGAVCDDPASLRSRANYAMNTYYRTSGETKNACDFEGTGRLIDTNPSKFKYCCLGGEARNSSYQ</sequence>
<evidence type="ECO:0000259" key="5">
    <source>
        <dbReference type="SMART" id="SM00768"/>
    </source>
</evidence>
<dbReference type="PANTHER" id="PTHR31044:SF52">
    <property type="entry name" value="OS01G0631500 PROTEIN"/>
    <property type="match status" value="1"/>
</dbReference>
<dbReference type="PANTHER" id="PTHR31044">
    <property type="entry name" value="BETA-1,3 GLUCANASE"/>
    <property type="match status" value="1"/>
</dbReference>
<dbReference type="GO" id="GO:0098552">
    <property type="term" value="C:side of membrane"/>
    <property type="evidence" value="ECO:0007669"/>
    <property type="project" value="UniProtKB-KW"/>
</dbReference>
<gene>
    <name evidence="6" type="ORF">Godav_024200</name>
</gene>
<evidence type="ECO:0000256" key="1">
    <source>
        <dbReference type="ARBA" id="ARBA00004609"/>
    </source>
</evidence>
<keyword evidence="2" id="KW-0449">Lipoprotein</keyword>
<dbReference type="SMART" id="SM00768">
    <property type="entry name" value="X8"/>
    <property type="match status" value="1"/>
</dbReference>
<protein>
    <recommendedName>
        <fullName evidence="5">X8 domain-containing protein</fullName>
    </recommendedName>
</protein>
<dbReference type="GO" id="GO:0009506">
    <property type="term" value="C:plasmodesma"/>
    <property type="evidence" value="ECO:0007669"/>
    <property type="project" value="UniProtKB-ARBA"/>
</dbReference>
<dbReference type="InterPro" id="IPR012946">
    <property type="entry name" value="X8"/>
</dbReference>
<dbReference type="InterPro" id="IPR044788">
    <property type="entry name" value="X8_dom_prot"/>
</dbReference>
<evidence type="ECO:0000256" key="3">
    <source>
        <dbReference type="ARBA" id="ARBA00022729"/>
    </source>
</evidence>
<reference evidence="6 7" key="1">
    <citation type="journal article" date="2019" name="Genome Biol. Evol.">
        <title>Insights into the evolution of the New World diploid cottons (Gossypium, subgenus Houzingenia) based on genome sequencing.</title>
        <authorList>
            <person name="Grover C.E."/>
            <person name="Arick M.A. 2nd"/>
            <person name="Thrash A."/>
            <person name="Conover J.L."/>
            <person name="Sanders W.S."/>
            <person name="Peterson D.G."/>
            <person name="Frelichowski J.E."/>
            <person name="Scheffler J.A."/>
            <person name="Scheffler B.E."/>
            <person name="Wendel J.F."/>
        </authorList>
    </citation>
    <scope>NUCLEOTIDE SEQUENCE [LARGE SCALE GENOMIC DNA]</scope>
    <source>
        <strain evidence="6">27</strain>
        <tissue evidence="6">Leaf</tissue>
    </source>
</reference>
<comment type="caution">
    <text evidence="6">The sequence shown here is derived from an EMBL/GenBank/DDBJ whole genome shotgun (WGS) entry which is preliminary data.</text>
</comment>
<accession>A0A7J8SVV4</accession>
<feature type="domain" description="X8" evidence="5">
    <location>
        <begin position="49"/>
        <end position="134"/>
    </location>
</feature>
<evidence type="ECO:0000256" key="2">
    <source>
        <dbReference type="ARBA" id="ARBA00022622"/>
    </source>
</evidence>
<keyword evidence="2" id="KW-0325">Glycoprotein</keyword>